<dbReference type="eggNOG" id="COG0673">
    <property type="taxonomic scope" value="Bacteria"/>
</dbReference>
<dbReference type="InterPro" id="IPR036291">
    <property type="entry name" value="NAD(P)-bd_dom_sf"/>
</dbReference>
<dbReference type="Gene3D" id="3.40.50.720">
    <property type="entry name" value="NAD(P)-binding Rossmann-like Domain"/>
    <property type="match status" value="1"/>
</dbReference>
<dbReference type="RefSeq" id="WP_020897785.1">
    <property type="nucleotide sequence ID" value="NZ_ATMR01000095.1"/>
</dbReference>
<sequence>MERRNFIKNSVLAGAGLLTSSKVLDSVLGFHNSSSDALKIAYIGCGGRGARAVKAALDLEIPTELVAMCDLFKDKIDHREKVLLKAVKNKSRIKVTEDTKFTGFQGYKDAIALADIVFITTPAAFKPAIFQEAIKQGKHVFIEKPVCVDSIGFQQVIAAASLAKQNKLYVAAGLQRRYSPGYQAVVNEIHDGAIGEIHTAECYWLGKPIGDLERKREEQWTEMEFQNRHWRSFAWVSGGNIEEFHVHNLDIVNWVLNETNPQSVIALGGKSPDKNFSGSLGGFDSLTSNFKYKNDVSLHSYSRNIPNCKNKNGEYFYGTKGKCIITEDAVIYNNKGKEVFRASSKEYGRLHGSFDLVQKNLIESIYHNKPYFNDAFYAAKSSMTGVFGRMAGWSGKELQWDEAIQSKVPLFNYTDDINMSSTPPVLPNEFGDYPVPIPGKTIVL</sequence>
<keyword evidence="3" id="KW-1185">Reference proteome</keyword>
<accession>S7VSH6</accession>
<dbReference type="SUPFAM" id="SSF51735">
    <property type="entry name" value="NAD(P)-binding Rossmann-fold domains"/>
    <property type="match status" value="1"/>
</dbReference>
<gene>
    <name evidence="2" type="ORF">ADIWIN_1971</name>
</gene>
<dbReference type="Gene3D" id="3.30.360.10">
    <property type="entry name" value="Dihydrodipicolinate Reductase, domain 2"/>
    <property type="match status" value="1"/>
</dbReference>
<dbReference type="Proteomes" id="UP000014962">
    <property type="component" value="Unassembled WGS sequence"/>
</dbReference>
<evidence type="ECO:0000313" key="2">
    <source>
        <dbReference type="EMBL" id="EPR73190.1"/>
    </source>
</evidence>
<dbReference type="InterPro" id="IPR050463">
    <property type="entry name" value="Gfo/Idh/MocA_oxidrdct_glycsds"/>
</dbReference>
<dbReference type="AlphaFoldDB" id="S7VSH6"/>
<dbReference type="OrthoDB" id="127583at2"/>
<comment type="caution">
    <text evidence="2">The sequence shown here is derived from an EMBL/GenBank/DDBJ whole genome shotgun (WGS) entry which is preliminary data.</text>
</comment>
<dbReference type="InterPro" id="IPR000683">
    <property type="entry name" value="Gfo/Idh/MocA-like_OxRdtase_N"/>
</dbReference>
<organism evidence="2 3">
    <name type="scientific">Winogradskyella psychrotolerans RS-3</name>
    <dbReference type="NCBI Taxonomy" id="641526"/>
    <lineage>
        <taxon>Bacteria</taxon>
        <taxon>Pseudomonadati</taxon>
        <taxon>Bacteroidota</taxon>
        <taxon>Flavobacteriia</taxon>
        <taxon>Flavobacteriales</taxon>
        <taxon>Flavobacteriaceae</taxon>
        <taxon>Winogradskyella</taxon>
    </lineage>
</organism>
<feature type="domain" description="Gfo/Idh/MocA-like oxidoreductase N-terminal" evidence="1">
    <location>
        <begin position="39"/>
        <end position="161"/>
    </location>
</feature>
<dbReference type="GO" id="GO:0000166">
    <property type="term" value="F:nucleotide binding"/>
    <property type="evidence" value="ECO:0007669"/>
    <property type="project" value="InterPro"/>
</dbReference>
<proteinExistence type="predicted"/>
<reference evidence="2 3" key="1">
    <citation type="journal article" date="2013" name="Genome Announc.">
        <title>Draft Genome Sequence of Winogradskyella psychrotolerans RS-3T, Isolated from the Marine Transect of Kongsfjorden, Ny-Alesund, Svalbard, Arctic Ocean.</title>
        <authorList>
            <person name="Kumar Pinnaka A."/>
            <person name="Ara S."/>
            <person name="Singh A."/>
            <person name="Shivaji S."/>
        </authorList>
    </citation>
    <scope>NUCLEOTIDE SEQUENCE [LARGE SCALE GENOMIC DNA]</scope>
    <source>
        <strain evidence="2 3">RS-3</strain>
    </source>
</reference>
<dbReference type="PANTHER" id="PTHR43818">
    <property type="entry name" value="BCDNA.GH03377"/>
    <property type="match status" value="1"/>
</dbReference>
<protein>
    <submittedName>
        <fullName evidence="2">Putative oxidoreductase</fullName>
    </submittedName>
</protein>
<evidence type="ECO:0000259" key="1">
    <source>
        <dbReference type="Pfam" id="PF01408"/>
    </source>
</evidence>
<name>S7VSH6_9FLAO</name>
<dbReference type="PANTHER" id="PTHR43818:SF5">
    <property type="entry name" value="OXIDOREDUCTASE FAMILY PROTEIN"/>
    <property type="match status" value="1"/>
</dbReference>
<dbReference type="EMBL" id="ATMR01000095">
    <property type="protein sequence ID" value="EPR73190.1"/>
    <property type="molecule type" value="Genomic_DNA"/>
</dbReference>
<dbReference type="SUPFAM" id="SSF55347">
    <property type="entry name" value="Glyceraldehyde-3-phosphate dehydrogenase-like, C-terminal domain"/>
    <property type="match status" value="1"/>
</dbReference>
<dbReference type="Pfam" id="PF01408">
    <property type="entry name" value="GFO_IDH_MocA"/>
    <property type="match status" value="1"/>
</dbReference>
<evidence type="ECO:0000313" key="3">
    <source>
        <dbReference type="Proteomes" id="UP000014962"/>
    </source>
</evidence>
<dbReference type="STRING" id="641526.ADIWIN_1971"/>